<feature type="compositionally biased region" description="Low complexity" evidence="1">
    <location>
        <begin position="391"/>
        <end position="417"/>
    </location>
</feature>
<feature type="compositionally biased region" description="Low complexity" evidence="1">
    <location>
        <begin position="125"/>
        <end position="144"/>
    </location>
</feature>
<feature type="region of interest" description="Disordered" evidence="1">
    <location>
        <begin position="655"/>
        <end position="715"/>
    </location>
</feature>
<dbReference type="Proteomes" id="UP001165063">
    <property type="component" value="Unassembled WGS sequence"/>
</dbReference>
<feature type="compositionally biased region" description="Polar residues" evidence="1">
    <location>
        <begin position="445"/>
        <end position="485"/>
    </location>
</feature>
<feature type="compositionally biased region" description="Low complexity" evidence="1">
    <location>
        <begin position="515"/>
        <end position="546"/>
    </location>
</feature>
<protein>
    <submittedName>
        <fullName evidence="2">Unnamed protein product</fullName>
    </submittedName>
</protein>
<organism evidence="2 3">
    <name type="scientific">Ambrosiozyma monospora</name>
    <name type="common">Yeast</name>
    <name type="synonym">Endomycopsis monosporus</name>
    <dbReference type="NCBI Taxonomy" id="43982"/>
    <lineage>
        <taxon>Eukaryota</taxon>
        <taxon>Fungi</taxon>
        <taxon>Dikarya</taxon>
        <taxon>Ascomycota</taxon>
        <taxon>Saccharomycotina</taxon>
        <taxon>Pichiomycetes</taxon>
        <taxon>Pichiales</taxon>
        <taxon>Pichiaceae</taxon>
        <taxon>Ambrosiozyma</taxon>
    </lineage>
</organism>
<feature type="region of interest" description="Disordered" evidence="1">
    <location>
        <begin position="93"/>
        <end position="144"/>
    </location>
</feature>
<feature type="compositionally biased region" description="Low complexity" evidence="1">
    <location>
        <begin position="488"/>
        <end position="504"/>
    </location>
</feature>
<name>A0A9W6YTC9_AMBMO</name>
<gene>
    <name evidence="2" type="ORF">Amon01_000224900</name>
</gene>
<evidence type="ECO:0000313" key="2">
    <source>
        <dbReference type="EMBL" id="GMG21784.1"/>
    </source>
</evidence>
<proteinExistence type="predicted"/>
<accession>A0A9W6YTC9</accession>
<sequence length="787" mass="87677">MGSASEDIFKFSPSQVTQLLCVYGKAFTMVGRKTAMYIDLRCTPHEGKTKCDVQYRLLYDKDYNVFLWDKPATKIISHSHTIQAMLEGHGIPLHANPDLDNNKHRSHKKVDLQPNQHKTSSATETTTVAPISSSSTTTTTTATVTKSKTKMDTTKNITPSGVKEGIAVDFKKWPIIESIGIPDDPKFDLGKIKDSETGITVLQRIRTKLDTIKAEVDAMKQGQRHACFNAFKKSYYIKSDSCFRFTSSQLVQFLYFTTHLFTIYGNQTKTKILYCACSPNSKGFPILSRCSFKTRFVFEPSDGYFYLVKAASSSKAHSHGFQDLMKRSNFVHKDTRIPALAYQETIPIDADISINSSTTQESGSDDNDHSADTSNSVEDNIPLPVRSIHLSTSNSPTPPSVVTSGSSVVNNVNFTNNHNDDDDDDEIITISGSSSREARYRARHQQSAMNSNLGSIRSSSRPARSTRQNKRQQSSVGGMNRQTTLVLVPATTVKTNPTAKTTRTSNPTTAVFEPQTQSRSTRQNQTQIQNQIQVQSQRQHPQQLQQRKSSSVSVTTTPQNNNNYRTHPSTHSIQPRPQSNLHNHEQKQRSSSRLRRVQRNQYEAEIYLAPKTFNLTTMVSSLGLRTPIVIKEPAPTRIPQPTELDKELLLGLKIHPTRNSESNGKRKVRADEDSKDAGKRRKRKRVENSVEGGNGDGEVDGSQVASDRVEPQSNIKLTKEDQLKISEVCKTVGFQFNKFSTANQSDIFGYIYYAQKLHDRIMSSKVSQATAINGSAGGDANDEGSSN</sequence>
<comment type="caution">
    <text evidence="2">The sequence shown here is derived from an EMBL/GenBank/DDBJ whole genome shotgun (WGS) entry which is preliminary data.</text>
</comment>
<feature type="compositionally biased region" description="Polar residues" evidence="1">
    <location>
        <begin position="113"/>
        <end position="124"/>
    </location>
</feature>
<evidence type="ECO:0000256" key="1">
    <source>
        <dbReference type="SAM" id="MobiDB-lite"/>
    </source>
</evidence>
<dbReference type="EMBL" id="BSXU01000794">
    <property type="protein sequence ID" value="GMG21784.1"/>
    <property type="molecule type" value="Genomic_DNA"/>
</dbReference>
<keyword evidence="3" id="KW-1185">Reference proteome</keyword>
<feature type="compositionally biased region" description="Polar residues" evidence="1">
    <location>
        <begin position="547"/>
        <end position="581"/>
    </location>
</feature>
<evidence type="ECO:0000313" key="3">
    <source>
        <dbReference type="Proteomes" id="UP001165063"/>
    </source>
</evidence>
<feature type="region of interest" description="Disordered" evidence="1">
    <location>
        <begin position="355"/>
        <end position="596"/>
    </location>
</feature>
<reference evidence="2" key="1">
    <citation type="submission" date="2023-04" db="EMBL/GenBank/DDBJ databases">
        <title>Ambrosiozyma monospora NBRC 1965.</title>
        <authorList>
            <person name="Ichikawa N."/>
            <person name="Sato H."/>
            <person name="Tonouchi N."/>
        </authorList>
    </citation>
    <scope>NUCLEOTIDE SEQUENCE</scope>
    <source>
        <strain evidence="2">NBRC 1965</strain>
    </source>
</reference>
<dbReference type="AlphaFoldDB" id="A0A9W6YTC9"/>